<comment type="caution">
    <text evidence="2">The sequence shown here is derived from an EMBL/GenBank/DDBJ whole genome shotgun (WGS) entry which is preliminary data.</text>
</comment>
<accession>A0A2M6WSG2</accession>
<dbReference type="GO" id="GO:0016757">
    <property type="term" value="F:glycosyltransferase activity"/>
    <property type="evidence" value="ECO:0007669"/>
    <property type="project" value="InterPro"/>
</dbReference>
<feature type="non-terminal residue" evidence="2">
    <location>
        <position position="323"/>
    </location>
</feature>
<dbReference type="PANTHER" id="PTHR12526">
    <property type="entry name" value="GLYCOSYLTRANSFERASE"/>
    <property type="match status" value="1"/>
</dbReference>
<protein>
    <recommendedName>
        <fullName evidence="1">Glycosyl transferase family 1 domain-containing protein</fullName>
    </recommendedName>
</protein>
<dbReference type="AlphaFoldDB" id="A0A2M6WSG2"/>
<proteinExistence type="predicted"/>
<feature type="domain" description="Glycosyl transferase family 1" evidence="1">
    <location>
        <begin position="195"/>
        <end position="323"/>
    </location>
</feature>
<evidence type="ECO:0000259" key="1">
    <source>
        <dbReference type="Pfam" id="PF00534"/>
    </source>
</evidence>
<evidence type="ECO:0000313" key="3">
    <source>
        <dbReference type="Proteomes" id="UP000228964"/>
    </source>
</evidence>
<reference evidence="3" key="1">
    <citation type="submission" date="2017-09" db="EMBL/GenBank/DDBJ databases">
        <title>Depth-based differentiation of microbial function through sediment-hosted aquifers and enrichment of novel symbionts in the deep terrestrial subsurface.</title>
        <authorList>
            <person name="Probst A.J."/>
            <person name="Ladd B."/>
            <person name="Jarett J.K."/>
            <person name="Geller-Mcgrath D.E."/>
            <person name="Sieber C.M.K."/>
            <person name="Emerson J.B."/>
            <person name="Anantharaman K."/>
            <person name="Thomas B.C."/>
            <person name="Malmstrom R."/>
            <person name="Stieglmeier M."/>
            <person name="Klingl A."/>
            <person name="Woyke T."/>
            <person name="Ryan C.M."/>
            <person name="Banfield J.F."/>
        </authorList>
    </citation>
    <scope>NUCLEOTIDE SEQUENCE [LARGE SCALE GENOMIC DNA]</scope>
</reference>
<dbReference type="Pfam" id="PF00534">
    <property type="entry name" value="Glycos_transf_1"/>
    <property type="match status" value="1"/>
</dbReference>
<dbReference type="SUPFAM" id="SSF53756">
    <property type="entry name" value="UDP-Glycosyltransferase/glycogen phosphorylase"/>
    <property type="match status" value="1"/>
</dbReference>
<dbReference type="Gene3D" id="3.40.50.2000">
    <property type="entry name" value="Glycogen Phosphorylase B"/>
    <property type="match status" value="1"/>
</dbReference>
<evidence type="ECO:0000313" key="2">
    <source>
        <dbReference type="EMBL" id="PIT95636.1"/>
    </source>
</evidence>
<dbReference type="Proteomes" id="UP000228964">
    <property type="component" value="Unassembled WGS sequence"/>
</dbReference>
<sequence>MKLIYIANARIPTEKAHGIQIMQMCESFALCDANIRTHSNDTNKIEVELVVPWRFNSIKQDSFEYYGIERSFKITKIPSLDLVKFGKIGFLIQSLSFAKLAALFTLFKKADIIYSRDELPLFYLNFFGKRNLFWESHTAKKNFIVKRIFKKCKGIITITQGLKDFYVKEYGIDSNKILGVPDGVDINEFDINISKEEAREKLNLPQDKKIVMYTGHLYDWKGAGVLLETAKQFPISNFQFSKDILFVFVGGTDNDIKNYELRFKNYENIRFEGRKPHGEIPIWLKAADVLVLPNTAKEKISKYYTSPLKLFEYMAAQKPIVAS</sequence>
<organism evidence="2 3">
    <name type="scientific">Candidatus Falkowbacteria bacterium CG10_big_fil_rev_8_21_14_0_10_38_22</name>
    <dbReference type="NCBI Taxonomy" id="1974564"/>
    <lineage>
        <taxon>Bacteria</taxon>
        <taxon>Candidatus Falkowiibacteriota</taxon>
    </lineage>
</organism>
<dbReference type="PANTHER" id="PTHR12526:SF622">
    <property type="entry name" value="GLYCOSYLTRANSFERASE (GROUP I)"/>
    <property type="match status" value="1"/>
</dbReference>
<gene>
    <name evidence="2" type="ORF">COT96_00125</name>
</gene>
<dbReference type="EMBL" id="PFAO01000003">
    <property type="protein sequence ID" value="PIT95636.1"/>
    <property type="molecule type" value="Genomic_DNA"/>
</dbReference>
<name>A0A2M6WSG2_9BACT</name>
<dbReference type="InterPro" id="IPR001296">
    <property type="entry name" value="Glyco_trans_1"/>
</dbReference>